<dbReference type="RefSeq" id="WP_323194799.1">
    <property type="nucleotide sequence ID" value="NZ_JAYGHG010000004.1"/>
</dbReference>
<evidence type="ECO:0000256" key="6">
    <source>
        <dbReference type="ARBA" id="ARBA00022989"/>
    </source>
</evidence>
<keyword evidence="5 8" id="KW-0812">Transmembrane</keyword>
<proteinExistence type="inferred from homology"/>
<reference evidence="10 11" key="1">
    <citation type="submission" date="2023-12" db="EMBL/GenBank/DDBJ databases">
        <title>Baltic Sea Cyanobacteria.</title>
        <authorList>
            <person name="Delbaje E."/>
            <person name="Fewer D.P."/>
            <person name="Shishido T.K."/>
        </authorList>
    </citation>
    <scope>NUCLEOTIDE SEQUENCE [LARGE SCALE GENOMIC DNA]</scope>
    <source>
        <strain evidence="10 11">UHCC-0300</strain>
    </source>
</reference>
<evidence type="ECO:0000256" key="7">
    <source>
        <dbReference type="ARBA" id="ARBA00023136"/>
    </source>
</evidence>
<dbReference type="PANTHER" id="PTHR30576">
    <property type="entry name" value="COLANIC BIOSYNTHESIS UDP-GLUCOSE LIPID CARRIER TRANSFERASE"/>
    <property type="match status" value="1"/>
</dbReference>
<evidence type="ECO:0000313" key="11">
    <source>
        <dbReference type="Proteomes" id="UP001302120"/>
    </source>
</evidence>
<evidence type="ECO:0000256" key="4">
    <source>
        <dbReference type="ARBA" id="ARBA00022679"/>
    </source>
</evidence>
<keyword evidence="4" id="KW-0808">Transferase</keyword>
<evidence type="ECO:0000256" key="2">
    <source>
        <dbReference type="ARBA" id="ARBA00006464"/>
    </source>
</evidence>
<evidence type="ECO:0000256" key="3">
    <source>
        <dbReference type="ARBA" id="ARBA00022475"/>
    </source>
</evidence>
<comment type="similarity">
    <text evidence="2">Belongs to the bacterial sugar transferase family.</text>
</comment>
<evidence type="ECO:0000256" key="5">
    <source>
        <dbReference type="ARBA" id="ARBA00022692"/>
    </source>
</evidence>
<evidence type="ECO:0000256" key="8">
    <source>
        <dbReference type="SAM" id="Phobius"/>
    </source>
</evidence>
<comment type="subcellular location">
    <subcellularLocation>
        <location evidence="1">Cell membrane</location>
    </subcellularLocation>
</comment>
<sequence>MTVSLIPTLPNSGSATQKNKNHCFPYCTLQWRRGQLLVKSTSETKQIYLPSLHNQKLLVNCLKHSLVNLVSIDPKVGEDYLRFWVEASKQAGKPIFLHLLPGNKQPKKRLWQKLIDAIAALFLLILMTPIMLGLFVVLKLNSSGSIFTTEWQVGEQGKVFRAIKFSTTANQNITPLGYWMRKYDLDHLPQLWNVLKGEMTLMGSRSCTLENAVRVTLEGQKQRNQLSEVEVTETWKKSSVLHLDSQIL</sequence>
<organism evidence="10 11">
    <name type="scientific">Nodularia harveyana UHCC-0300</name>
    <dbReference type="NCBI Taxonomy" id="2974287"/>
    <lineage>
        <taxon>Bacteria</taxon>
        <taxon>Bacillati</taxon>
        <taxon>Cyanobacteriota</taxon>
        <taxon>Cyanophyceae</taxon>
        <taxon>Nostocales</taxon>
        <taxon>Nodulariaceae</taxon>
        <taxon>Nodularia</taxon>
    </lineage>
</organism>
<dbReference type="InterPro" id="IPR003362">
    <property type="entry name" value="Bact_transf"/>
</dbReference>
<dbReference type="NCBIfam" id="NF045514">
    <property type="entry name" value="glycotran_HepC"/>
    <property type="match status" value="1"/>
</dbReference>
<accession>A0ABU5UBB8</accession>
<keyword evidence="7 8" id="KW-0472">Membrane</keyword>
<dbReference type="Proteomes" id="UP001302120">
    <property type="component" value="Unassembled WGS sequence"/>
</dbReference>
<name>A0ABU5UBB8_9CYAN</name>
<protein>
    <submittedName>
        <fullName evidence="10">Heterocyst development glycosyltransferase HepC</fullName>
    </submittedName>
</protein>
<feature type="domain" description="Bacterial sugar transferase" evidence="9">
    <location>
        <begin position="113"/>
        <end position="213"/>
    </location>
</feature>
<keyword evidence="3" id="KW-1003">Cell membrane</keyword>
<dbReference type="PANTHER" id="PTHR30576:SF4">
    <property type="entry name" value="UNDECAPRENYL-PHOSPHATE GALACTOSE PHOSPHOTRANSFERASE"/>
    <property type="match status" value="1"/>
</dbReference>
<comment type="caution">
    <text evidence="10">The sequence shown here is derived from an EMBL/GenBank/DDBJ whole genome shotgun (WGS) entry which is preliminary data.</text>
</comment>
<evidence type="ECO:0000259" key="9">
    <source>
        <dbReference type="Pfam" id="PF02397"/>
    </source>
</evidence>
<evidence type="ECO:0000313" key="10">
    <source>
        <dbReference type="EMBL" id="MEA5580449.1"/>
    </source>
</evidence>
<feature type="transmembrane region" description="Helical" evidence="8">
    <location>
        <begin position="114"/>
        <end position="138"/>
    </location>
</feature>
<keyword evidence="11" id="KW-1185">Reference proteome</keyword>
<evidence type="ECO:0000256" key="1">
    <source>
        <dbReference type="ARBA" id="ARBA00004236"/>
    </source>
</evidence>
<keyword evidence="6 8" id="KW-1133">Transmembrane helix</keyword>
<gene>
    <name evidence="10" type="primary">hepC</name>
    <name evidence="10" type="ORF">VB620_03725</name>
</gene>
<dbReference type="Pfam" id="PF02397">
    <property type="entry name" value="Bac_transf"/>
    <property type="match status" value="1"/>
</dbReference>
<dbReference type="EMBL" id="JAYGHG010000004">
    <property type="protein sequence ID" value="MEA5580449.1"/>
    <property type="molecule type" value="Genomic_DNA"/>
</dbReference>